<reference evidence="1" key="1">
    <citation type="submission" date="2024-09" db="EMBL/GenBank/DDBJ databases">
        <title>Black Yeasts Isolated from many extreme environments.</title>
        <authorList>
            <person name="Coleine C."/>
            <person name="Stajich J.E."/>
            <person name="Selbmann L."/>
        </authorList>
    </citation>
    <scope>NUCLEOTIDE SEQUENCE</scope>
    <source>
        <strain evidence="1">CCFEE 5737</strain>
    </source>
</reference>
<protein>
    <submittedName>
        <fullName evidence="1">Uncharacterized protein</fullName>
    </submittedName>
</protein>
<keyword evidence="2" id="KW-1185">Reference proteome</keyword>
<accession>A0ACC3CSA7</accession>
<proteinExistence type="predicted"/>
<name>A0ACC3CSA7_9PEZI</name>
<dbReference type="Proteomes" id="UP001186974">
    <property type="component" value="Unassembled WGS sequence"/>
</dbReference>
<organism evidence="1 2">
    <name type="scientific">Coniosporium uncinatum</name>
    <dbReference type="NCBI Taxonomy" id="93489"/>
    <lineage>
        <taxon>Eukaryota</taxon>
        <taxon>Fungi</taxon>
        <taxon>Dikarya</taxon>
        <taxon>Ascomycota</taxon>
        <taxon>Pezizomycotina</taxon>
        <taxon>Dothideomycetes</taxon>
        <taxon>Dothideomycetes incertae sedis</taxon>
        <taxon>Coniosporium</taxon>
    </lineage>
</organism>
<gene>
    <name evidence="1" type="ORF">LTS18_002424</name>
</gene>
<evidence type="ECO:0000313" key="2">
    <source>
        <dbReference type="Proteomes" id="UP001186974"/>
    </source>
</evidence>
<sequence length="308" mass="32504">MPPFKPDALTTSNTNEPYQDWLNFMKTQTDLPTVVSSSYGDDEQTVPKDYATAVCQDFAQLGARGVSILFSSGDNGVGSTGNCIANDGSNKATFLPAFPAGCPYVTTVGATKNFAPEVAAFDPLNGFSSGGGFSNYFSMPAYQQQAVTAYTSGLNGQFVGMFNATGRGYPDIAAQGQAYVTIYNGRATLVDGTSASAPTFAAVMALVNDAMIAQGKPPMGFLNPWLYQRGFQAMNDVVSGSAKGCGGEGFLAKAGWDPVTGFGTPDFKKIVALEMNGTSDGLLGRPARRQAASFRRDAHLRRLEPFIT</sequence>
<evidence type="ECO:0000313" key="1">
    <source>
        <dbReference type="EMBL" id="KAK3044007.1"/>
    </source>
</evidence>
<feature type="non-terminal residue" evidence="1">
    <location>
        <position position="308"/>
    </location>
</feature>
<comment type="caution">
    <text evidence="1">The sequence shown here is derived from an EMBL/GenBank/DDBJ whole genome shotgun (WGS) entry which is preliminary data.</text>
</comment>
<dbReference type="EMBL" id="JAWDJW010012558">
    <property type="protein sequence ID" value="KAK3044007.1"/>
    <property type="molecule type" value="Genomic_DNA"/>
</dbReference>